<dbReference type="GO" id="GO:0005886">
    <property type="term" value="C:plasma membrane"/>
    <property type="evidence" value="ECO:0007669"/>
    <property type="project" value="UniProtKB-SubCell"/>
</dbReference>
<dbReference type="GO" id="GO:0006935">
    <property type="term" value="P:chemotaxis"/>
    <property type="evidence" value="ECO:0007669"/>
    <property type="project" value="UniProtKB-KW"/>
</dbReference>
<name>A0A839JY09_9FIRM</name>
<dbReference type="GO" id="GO:0004888">
    <property type="term" value="F:transmembrane signaling receptor activity"/>
    <property type="evidence" value="ECO:0007669"/>
    <property type="project" value="TreeGrafter"/>
</dbReference>
<dbReference type="GO" id="GO:0007165">
    <property type="term" value="P:signal transduction"/>
    <property type="evidence" value="ECO:0007669"/>
    <property type="project" value="UniProtKB-KW"/>
</dbReference>
<dbReference type="PANTHER" id="PTHR43531">
    <property type="entry name" value="PROTEIN ICFG"/>
    <property type="match status" value="1"/>
</dbReference>
<comment type="subcellular location">
    <subcellularLocation>
        <location evidence="1">Cell membrane</location>
        <topology evidence="1">Multi-pass membrane protein</topology>
    </subcellularLocation>
</comment>
<evidence type="ECO:0000313" key="13">
    <source>
        <dbReference type="Proteomes" id="UP000574276"/>
    </source>
</evidence>
<evidence type="ECO:0000256" key="6">
    <source>
        <dbReference type="ARBA" id="ARBA00023136"/>
    </source>
</evidence>
<keyword evidence="8" id="KW-0807">Transducer</keyword>
<feature type="transmembrane region" description="Helical" evidence="9">
    <location>
        <begin position="183"/>
        <end position="205"/>
    </location>
</feature>
<dbReference type="CDD" id="cd06225">
    <property type="entry name" value="HAMP"/>
    <property type="match status" value="1"/>
</dbReference>
<gene>
    <name evidence="12" type="ORF">H0486_00480</name>
</gene>
<keyword evidence="4 9" id="KW-0812">Transmembrane</keyword>
<comment type="caution">
    <text evidence="12">The sequence shown here is derived from an EMBL/GenBank/DDBJ whole genome shotgun (WGS) entry which is preliminary data.</text>
</comment>
<dbReference type="Proteomes" id="UP000574276">
    <property type="component" value="Unassembled WGS sequence"/>
</dbReference>
<protein>
    <submittedName>
        <fullName evidence="12">Methyl-accepting chemotaxis protein</fullName>
    </submittedName>
</protein>
<dbReference type="RefSeq" id="WP_228351150.1">
    <property type="nucleotide sequence ID" value="NZ_JACEGA010000001.1"/>
</dbReference>
<evidence type="ECO:0000256" key="8">
    <source>
        <dbReference type="PROSITE-ProRule" id="PRU00284"/>
    </source>
</evidence>
<keyword evidence="13" id="KW-1185">Reference proteome</keyword>
<evidence type="ECO:0000256" key="2">
    <source>
        <dbReference type="ARBA" id="ARBA00022475"/>
    </source>
</evidence>
<dbReference type="SMART" id="SM00283">
    <property type="entry name" value="MA"/>
    <property type="match status" value="1"/>
</dbReference>
<evidence type="ECO:0000256" key="3">
    <source>
        <dbReference type="ARBA" id="ARBA00022500"/>
    </source>
</evidence>
<dbReference type="InterPro" id="IPR029151">
    <property type="entry name" value="Sensor-like_sf"/>
</dbReference>
<organism evidence="12 13">
    <name type="scientific">Variimorphobacter saccharofermentans</name>
    <dbReference type="NCBI Taxonomy" id="2755051"/>
    <lineage>
        <taxon>Bacteria</taxon>
        <taxon>Bacillati</taxon>
        <taxon>Bacillota</taxon>
        <taxon>Clostridia</taxon>
        <taxon>Lachnospirales</taxon>
        <taxon>Lachnospiraceae</taxon>
        <taxon>Variimorphobacter</taxon>
    </lineage>
</organism>
<dbReference type="Pfam" id="PF00015">
    <property type="entry name" value="MCPsignal"/>
    <property type="match status" value="1"/>
</dbReference>
<reference evidence="12 13" key="1">
    <citation type="submission" date="2020-07" db="EMBL/GenBank/DDBJ databases">
        <title>Characterization and genome sequencing of isolate MD1, a novel member within the family Lachnospiraceae.</title>
        <authorList>
            <person name="Rettenmaier R."/>
            <person name="Di Bello L."/>
            <person name="Zinser C."/>
            <person name="Scheitz K."/>
            <person name="Liebl W."/>
            <person name="Zverlov V."/>
        </authorList>
    </citation>
    <scope>NUCLEOTIDE SEQUENCE [LARGE SCALE GENOMIC DNA]</scope>
    <source>
        <strain evidence="12 13">MD1</strain>
    </source>
</reference>
<dbReference type="PROSITE" id="PS50111">
    <property type="entry name" value="CHEMOTAXIS_TRANSDUC_2"/>
    <property type="match status" value="1"/>
</dbReference>
<evidence type="ECO:0000256" key="4">
    <source>
        <dbReference type="ARBA" id="ARBA00022692"/>
    </source>
</evidence>
<dbReference type="InterPro" id="IPR051310">
    <property type="entry name" value="MCP_chemotaxis"/>
</dbReference>
<dbReference type="InterPro" id="IPR003660">
    <property type="entry name" value="HAMP_dom"/>
</dbReference>
<proteinExistence type="inferred from homology"/>
<evidence type="ECO:0000256" key="7">
    <source>
        <dbReference type="ARBA" id="ARBA00029447"/>
    </source>
</evidence>
<evidence type="ECO:0000256" key="9">
    <source>
        <dbReference type="SAM" id="Phobius"/>
    </source>
</evidence>
<keyword evidence="3" id="KW-0145">Chemotaxis</keyword>
<dbReference type="InterPro" id="IPR033463">
    <property type="entry name" value="sCache_3"/>
</dbReference>
<dbReference type="SUPFAM" id="SSF103190">
    <property type="entry name" value="Sensory domain-like"/>
    <property type="match status" value="1"/>
</dbReference>
<evidence type="ECO:0000259" key="10">
    <source>
        <dbReference type="PROSITE" id="PS50111"/>
    </source>
</evidence>
<dbReference type="InterPro" id="IPR004089">
    <property type="entry name" value="MCPsignal_dom"/>
</dbReference>
<keyword evidence="5 9" id="KW-1133">Transmembrane helix</keyword>
<dbReference type="AlphaFoldDB" id="A0A839JY09"/>
<feature type="domain" description="HAMP" evidence="11">
    <location>
        <begin position="203"/>
        <end position="258"/>
    </location>
</feature>
<dbReference type="Pfam" id="PF17202">
    <property type="entry name" value="sCache_3_3"/>
    <property type="match status" value="1"/>
</dbReference>
<dbReference type="SUPFAM" id="SSF58104">
    <property type="entry name" value="Methyl-accepting chemotaxis protein (MCP) signaling domain"/>
    <property type="match status" value="1"/>
</dbReference>
<sequence length="564" mass="62065">MKIKWKITLALDLLLVSITVLITLFFRGKITDIVSNKTLNELDNYSSVGQTLLDTYYPGEWRLDGNNLYKGDTLLNENYEVIDQLSQDTGALVTLFAGDTRIATTIQDSSGARQVGTQASEAVIDVVLGKSEPYVGTAVVLGKKADTYYTPIKDAKGNTIGMWFVGIYSEVIDKEVNRSMASITLVSFIFMLLGSVVAYFIGNFIGNNVKLLKKDIGELENGNFNIQFISKRINRKDELGDIVRSFIRMQDHINSIITSIKEVTEKIEASSEQLAEGADNVYRDVEEISATTEELSAGMEETSASTEEMNATSAVIEEEILRVYDKTTHGQSIATEIKERAENLMKVAIDSQRNAVEIYNTTNKELRSSIEKASAIDEIKNLTQTILKLTAQTNLLALNASIESARAGEAGKGFAVVANEIGSLATTSKNAVSQIEEISNVISTAVDEIVTNSKRLLDFVDSKVIKDYEVLVQTGEQYNTDASTVEEMVTEIMNSTSQLSESITYIRRSIEEVSHATTEGTKGSTDIAEKSSSIFQKTDIVLENANSNKEIATKLSDLVEFFKI</sequence>
<keyword evidence="2" id="KW-1003">Cell membrane</keyword>
<evidence type="ECO:0000259" key="11">
    <source>
        <dbReference type="PROSITE" id="PS50885"/>
    </source>
</evidence>
<accession>A0A839JY09</accession>
<dbReference type="PANTHER" id="PTHR43531:SF11">
    <property type="entry name" value="METHYL-ACCEPTING CHEMOTAXIS PROTEIN 3"/>
    <property type="match status" value="1"/>
</dbReference>
<evidence type="ECO:0000256" key="1">
    <source>
        <dbReference type="ARBA" id="ARBA00004651"/>
    </source>
</evidence>
<comment type="similarity">
    <text evidence="7">Belongs to the methyl-accepting chemotaxis (MCP) protein family.</text>
</comment>
<evidence type="ECO:0000313" key="12">
    <source>
        <dbReference type="EMBL" id="MBB2181371.1"/>
    </source>
</evidence>
<dbReference type="Gene3D" id="1.10.287.950">
    <property type="entry name" value="Methyl-accepting chemotaxis protein"/>
    <property type="match status" value="1"/>
</dbReference>
<keyword evidence="6 9" id="KW-0472">Membrane</keyword>
<evidence type="ECO:0000256" key="5">
    <source>
        <dbReference type="ARBA" id="ARBA00022989"/>
    </source>
</evidence>
<dbReference type="EMBL" id="JACEGA010000001">
    <property type="protein sequence ID" value="MBB2181371.1"/>
    <property type="molecule type" value="Genomic_DNA"/>
</dbReference>
<feature type="domain" description="Methyl-accepting transducer" evidence="10">
    <location>
        <begin position="270"/>
        <end position="528"/>
    </location>
</feature>
<feature type="transmembrane region" description="Helical" evidence="9">
    <location>
        <begin position="7"/>
        <end position="26"/>
    </location>
</feature>
<dbReference type="PROSITE" id="PS50885">
    <property type="entry name" value="HAMP"/>
    <property type="match status" value="1"/>
</dbReference>